<proteinExistence type="predicted"/>
<comment type="subcellular location">
    <subcellularLocation>
        <location evidence="1">Membrane</location>
        <topology evidence="1">Multi-pass membrane protein</topology>
    </subcellularLocation>
</comment>
<evidence type="ECO:0000256" key="3">
    <source>
        <dbReference type="ARBA" id="ARBA00022989"/>
    </source>
</evidence>
<sequence length="359" mass="37221">MKAIQTTLSINHLRCRAGTGVQTGPFRQGLSGGFFGRGKGISSLSLSHYSPFSSSSLSSLSSSRSLPSVVSPSRSLAPLYSSYSRYSSYSHSHAYSPPTKPPSTARIATTVGLVVATGFVLDAALNKDNESVGHATTLLGGGDTHEAAAAREYLHATFRYVGGALVVTAASAIALRRVRAVQMLLAARPVVASVGGLVATVCLMVATLQTDARSNPALKHTLFGAFAACEGLMLSPLLFLHPAVLSRALAYSAAIVGSLSYVAATAETDRFLYLGGPLFAALCLVALSSLSTLFVPASSVALPFLHSVSLYGGLAVFGGFVLYDTQKVLKHGRLASAGLVKPDCINESISLIAPHDTDS</sequence>
<evidence type="ECO:0000256" key="1">
    <source>
        <dbReference type="ARBA" id="ARBA00004141"/>
    </source>
</evidence>
<dbReference type="Pfam" id="PF01027">
    <property type="entry name" value="Bax1-I"/>
    <property type="match status" value="1"/>
</dbReference>
<dbReference type="Proteomes" id="UP001211907">
    <property type="component" value="Unassembled WGS sequence"/>
</dbReference>
<gene>
    <name evidence="7" type="ORF">HK100_011776</name>
</gene>
<evidence type="ECO:0000256" key="6">
    <source>
        <dbReference type="SAM" id="Phobius"/>
    </source>
</evidence>
<name>A0AAD5TEF8_9FUNG</name>
<evidence type="ECO:0000313" key="8">
    <source>
        <dbReference type="Proteomes" id="UP001211907"/>
    </source>
</evidence>
<reference evidence="7" key="1">
    <citation type="submission" date="2020-05" db="EMBL/GenBank/DDBJ databases">
        <title>Phylogenomic resolution of chytrid fungi.</title>
        <authorList>
            <person name="Stajich J.E."/>
            <person name="Amses K."/>
            <person name="Simmons R."/>
            <person name="Seto K."/>
            <person name="Myers J."/>
            <person name="Bonds A."/>
            <person name="Quandt C.A."/>
            <person name="Barry K."/>
            <person name="Liu P."/>
            <person name="Grigoriev I."/>
            <person name="Longcore J.E."/>
            <person name="James T.Y."/>
        </authorList>
    </citation>
    <scope>NUCLEOTIDE SEQUENCE</scope>
    <source>
        <strain evidence="7">JEL0513</strain>
    </source>
</reference>
<accession>A0AAD5TEF8</accession>
<keyword evidence="4 6" id="KW-0472">Membrane</keyword>
<feature type="transmembrane region" description="Helical" evidence="6">
    <location>
        <begin position="190"/>
        <end position="208"/>
    </location>
</feature>
<keyword evidence="2 6" id="KW-0812">Transmembrane</keyword>
<dbReference type="EMBL" id="JADGJH010000077">
    <property type="protein sequence ID" value="KAJ3139371.1"/>
    <property type="molecule type" value="Genomic_DNA"/>
</dbReference>
<protein>
    <recommendedName>
        <fullName evidence="9">Growth hormone-inducible transmembrane protein</fullName>
    </recommendedName>
</protein>
<keyword evidence="8" id="KW-1185">Reference proteome</keyword>
<dbReference type="GO" id="GO:0005743">
    <property type="term" value="C:mitochondrial inner membrane"/>
    <property type="evidence" value="ECO:0007669"/>
    <property type="project" value="TreeGrafter"/>
</dbReference>
<dbReference type="AlphaFoldDB" id="A0AAD5TEF8"/>
<dbReference type="InterPro" id="IPR006214">
    <property type="entry name" value="Bax_inhibitor_1-related"/>
</dbReference>
<evidence type="ECO:0008006" key="9">
    <source>
        <dbReference type="Google" id="ProtNLM"/>
    </source>
</evidence>
<feature type="transmembrane region" description="Helical" evidence="6">
    <location>
        <begin position="245"/>
        <end position="264"/>
    </location>
</feature>
<evidence type="ECO:0000256" key="2">
    <source>
        <dbReference type="ARBA" id="ARBA00022692"/>
    </source>
</evidence>
<dbReference type="PANTHER" id="PTHR23291:SF112">
    <property type="entry name" value="GROWTH HORMONE-INDUCIBLE TRANSMEMBRANE PROTEIN"/>
    <property type="match status" value="1"/>
</dbReference>
<organism evidence="7 8">
    <name type="scientific">Physocladia obscura</name>
    <dbReference type="NCBI Taxonomy" id="109957"/>
    <lineage>
        <taxon>Eukaryota</taxon>
        <taxon>Fungi</taxon>
        <taxon>Fungi incertae sedis</taxon>
        <taxon>Chytridiomycota</taxon>
        <taxon>Chytridiomycota incertae sedis</taxon>
        <taxon>Chytridiomycetes</taxon>
        <taxon>Chytridiales</taxon>
        <taxon>Chytriomycetaceae</taxon>
        <taxon>Physocladia</taxon>
    </lineage>
</organism>
<feature type="region of interest" description="Disordered" evidence="5">
    <location>
        <begin position="54"/>
        <end position="74"/>
    </location>
</feature>
<evidence type="ECO:0000256" key="4">
    <source>
        <dbReference type="ARBA" id="ARBA00023136"/>
    </source>
</evidence>
<keyword evidence="3 6" id="KW-1133">Transmembrane helix</keyword>
<feature type="transmembrane region" description="Helical" evidence="6">
    <location>
        <begin position="300"/>
        <end position="323"/>
    </location>
</feature>
<comment type="caution">
    <text evidence="7">The sequence shown here is derived from an EMBL/GenBank/DDBJ whole genome shotgun (WGS) entry which is preliminary data.</text>
</comment>
<feature type="transmembrane region" description="Helical" evidence="6">
    <location>
        <begin position="271"/>
        <end position="294"/>
    </location>
</feature>
<dbReference type="PANTHER" id="PTHR23291">
    <property type="entry name" value="BAX INHIBITOR-RELATED"/>
    <property type="match status" value="1"/>
</dbReference>
<evidence type="ECO:0000313" key="7">
    <source>
        <dbReference type="EMBL" id="KAJ3139371.1"/>
    </source>
</evidence>
<evidence type="ECO:0000256" key="5">
    <source>
        <dbReference type="SAM" id="MobiDB-lite"/>
    </source>
</evidence>